<dbReference type="Gene3D" id="3.40.50.300">
    <property type="entry name" value="P-loop containing nucleotide triphosphate hydrolases"/>
    <property type="match status" value="1"/>
</dbReference>
<dbReference type="InterPro" id="IPR001650">
    <property type="entry name" value="Helicase_C-like"/>
</dbReference>
<dbReference type="Pfam" id="PF00271">
    <property type="entry name" value="Helicase_C"/>
    <property type="match status" value="1"/>
</dbReference>
<dbReference type="PANTHER" id="PTHR45629">
    <property type="entry name" value="SNF2/RAD54 FAMILY MEMBER"/>
    <property type="match status" value="1"/>
</dbReference>
<keyword evidence="3" id="KW-0132">Cell division</keyword>
<evidence type="ECO:0000259" key="10">
    <source>
        <dbReference type="PROSITE" id="PS51192"/>
    </source>
</evidence>
<dbReference type="EMBL" id="NCKV01000629">
    <property type="protein sequence ID" value="RWS30130.1"/>
    <property type="molecule type" value="Genomic_DNA"/>
</dbReference>
<dbReference type="STRING" id="299467.A0A443SRG8"/>
<keyword evidence="4" id="KW-0498">Mitosis</keyword>
<evidence type="ECO:0000256" key="2">
    <source>
        <dbReference type="ARBA" id="ARBA00015341"/>
    </source>
</evidence>
<dbReference type="Gene3D" id="3.40.50.10810">
    <property type="entry name" value="Tandem AAA-ATPase domain"/>
    <property type="match status" value="1"/>
</dbReference>
<proteinExistence type="predicted"/>
<evidence type="ECO:0000256" key="8">
    <source>
        <dbReference type="ARBA" id="ARBA00029956"/>
    </source>
</evidence>
<feature type="compositionally biased region" description="Acidic residues" evidence="9">
    <location>
        <begin position="875"/>
        <end position="895"/>
    </location>
</feature>
<dbReference type="VEuPathDB" id="VectorBase:LDEU001910"/>
<feature type="compositionally biased region" description="Acidic residues" evidence="9">
    <location>
        <begin position="843"/>
        <end position="852"/>
    </location>
</feature>
<dbReference type="InterPro" id="IPR050496">
    <property type="entry name" value="SNF2_RAD54_helicase_repair"/>
</dbReference>
<accession>A0A443SRG8</accession>
<evidence type="ECO:0000313" key="12">
    <source>
        <dbReference type="EMBL" id="RWS30130.1"/>
    </source>
</evidence>
<dbReference type="SMART" id="SM00487">
    <property type="entry name" value="DEXDc"/>
    <property type="match status" value="1"/>
</dbReference>
<comment type="function">
    <text evidence="7">Involved in mitotic DNA repair and meiotic recombination. Functions in the recombinational DNA repair pathway. Essential for interhomolog gene conversion (GC), but may have a less important role in intersister GC than spn-A/Rad51. In the presence of DNA, spn-A/Rad51 enhances the ATPase activity of okr/Rad54.</text>
</comment>
<evidence type="ECO:0000256" key="9">
    <source>
        <dbReference type="SAM" id="MobiDB-lite"/>
    </source>
</evidence>
<dbReference type="AlphaFoldDB" id="A0A443SRG8"/>
<feature type="domain" description="Helicase C-terminal" evidence="11">
    <location>
        <begin position="433"/>
        <end position="585"/>
    </location>
</feature>
<evidence type="ECO:0000256" key="1">
    <source>
        <dbReference type="ARBA" id="ARBA00011467"/>
    </source>
</evidence>
<keyword evidence="5" id="KW-0378">Hydrolase</keyword>
<protein>
    <recommendedName>
        <fullName evidence="2">DNA repair and recombination protein RAD54-like</fullName>
    </recommendedName>
    <alternativeName>
        <fullName evidence="8">Protein okra</fullName>
    </alternativeName>
</protein>
<name>A0A443SRG8_9ACAR</name>
<evidence type="ECO:0000256" key="6">
    <source>
        <dbReference type="ARBA" id="ARBA00023306"/>
    </source>
</evidence>
<feature type="domain" description="Helicase ATP-binding" evidence="10">
    <location>
        <begin position="101"/>
        <end position="267"/>
    </location>
</feature>
<keyword evidence="13" id="KW-1185">Reference proteome</keyword>
<evidence type="ECO:0000256" key="5">
    <source>
        <dbReference type="ARBA" id="ARBA00022801"/>
    </source>
</evidence>
<organism evidence="12 13">
    <name type="scientific">Leptotrombidium deliense</name>
    <dbReference type="NCBI Taxonomy" id="299467"/>
    <lineage>
        <taxon>Eukaryota</taxon>
        <taxon>Metazoa</taxon>
        <taxon>Ecdysozoa</taxon>
        <taxon>Arthropoda</taxon>
        <taxon>Chelicerata</taxon>
        <taxon>Arachnida</taxon>
        <taxon>Acari</taxon>
        <taxon>Acariformes</taxon>
        <taxon>Trombidiformes</taxon>
        <taxon>Prostigmata</taxon>
        <taxon>Anystina</taxon>
        <taxon>Parasitengona</taxon>
        <taxon>Trombiculoidea</taxon>
        <taxon>Trombiculidae</taxon>
        <taxon>Leptotrombidium</taxon>
    </lineage>
</organism>
<dbReference type="InterPro" id="IPR014001">
    <property type="entry name" value="Helicase_ATP-bd"/>
</dbReference>
<dbReference type="SUPFAM" id="SSF52540">
    <property type="entry name" value="P-loop containing nucleoside triphosphate hydrolases"/>
    <property type="match status" value="2"/>
</dbReference>
<keyword evidence="6" id="KW-0131">Cell cycle</keyword>
<comment type="caution">
    <text evidence="12">The sequence shown here is derived from an EMBL/GenBank/DDBJ whole genome shotgun (WGS) entry which is preliminary data.</text>
</comment>
<sequence>MKAEAEWLYEEAKRCAVEEDNYALAIEKLLAAVEIFPLPKYKHRLEKLLAFVESEEKAANPPKMSSNGPKENVQLRSGLSIRKVLYDKLYSYQAVGIDWMYGLYLKNKGGILADDMGLGKTFQSIALISSLLDSHEIKSALIVAPVTLLINWQKEFMKWAPSIIVAKFDGAPGSRMKTLRSIQSRGGVLLITYGLCRNYSRELSTFGDENFMWDYLILDEGHKIKNATKTTKSIYEISCKNRLLLTGTPVQNNLREMWVLFDFVMSGSLLGTYRTFKDNFETPILNGREKNASDRARLLSCKTAERLREICQPYLLRRTKNEVLKDMQRLPRKYDWVVWIYLNQSQIDIYNKFLNLDSIKQLILGANANTGFLHLLTLKKICDHLRLLPQRVCNELLQRRNGNISENVLNGEDVSIIGLTDEELIGESRKLSFCLDLLETLRREGHKTLLFSQSTKMLDIIQQILVHRNWKISRLDGRVVKMKTRDAIVHTFENDADIPVCLLSSQVGGVGLTLTSANRVIIYDPCWNPATDSQAIDRAYRIGQQREVIVYRLITCGTVEEQIYRRQIYKNSITKQTVEEESDPTRYFSREDLRQLFKFTDPTVSETYQLITDIHGSDVNCTGLVASHLQTLRGFNQVFNIHDHSKLFSVEEPECLESAEVIDLINIEVRSAFENLNKDSEQAKQIREKSGAKTHTFQLPVNSAKKNNKKVDHYVAPVNPSVIEPHRDSDYNQLLDSFHNIQIDFEEAPNKSNGNSSVIDLESSSHQDASMILNETGDSLILGEQPDSVNESLKQIDDSILEILSDVDVEQHVPETVENEFDFEILETTASSSASLDKLMFSESEEVPDASDDITKDKTELNGDDHIANTSDVENNYDSESEITDEESQYSDENNDSLREIPNILRR</sequence>
<dbReference type="InterPro" id="IPR049730">
    <property type="entry name" value="SNF2/RAD54-like_C"/>
</dbReference>
<dbReference type="GO" id="GO:0051301">
    <property type="term" value="P:cell division"/>
    <property type="evidence" value="ECO:0007669"/>
    <property type="project" value="UniProtKB-KW"/>
</dbReference>
<dbReference type="Pfam" id="PF00176">
    <property type="entry name" value="SNF2-rel_dom"/>
    <property type="match status" value="1"/>
</dbReference>
<dbReference type="InterPro" id="IPR000330">
    <property type="entry name" value="SNF2_N"/>
</dbReference>
<feature type="region of interest" description="Disordered" evidence="9">
    <location>
        <begin position="843"/>
        <end position="907"/>
    </location>
</feature>
<dbReference type="GO" id="GO:0015616">
    <property type="term" value="F:DNA translocase activity"/>
    <property type="evidence" value="ECO:0007669"/>
    <property type="project" value="TreeGrafter"/>
</dbReference>
<dbReference type="CDD" id="cd18793">
    <property type="entry name" value="SF2_C_SNF"/>
    <property type="match status" value="1"/>
</dbReference>
<feature type="compositionally biased region" description="Basic and acidic residues" evidence="9">
    <location>
        <begin position="853"/>
        <end position="867"/>
    </location>
</feature>
<dbReference type="GO" id="GO:0016787">
    <property type="term" value="F:hydrolase activity"/>
    <property type="evidence" value="ECO:0007669"/>
    <property type="project" value="UniProtKB-KW"/>
</dbReference>
<evidence type="ECO:0000256" key="3">
    <source>
        <dbReference type="ARBA" id="ARBA00022618"/>
    </source>
</evidence>
<evidence type="ECO:0000313" key="13">
    <source>
        <dbReference type="Proteomes" id="UP000288716"/>
    </source>
</evidence>
<evidence type="ECO:0000256" key="4">
    <source>
        <dbReference type="ARBA" id="ARBA00022776"/>
    </source>
</evidence>
<dbReference type="InterPro" id="IPR027417">
    <property type="entry name" value="P-loop_NTPase"/>
</dbReference>
<comment type="subunit">
    <text evidence="1">Interacts (via N-terminus) with spn-A/Rad51.</text>
</comment>
<dbReference type="Proteomes" id="UP000288716">
    <property type="component" value="Unassembled WGS sequence"/>
</dbReference>
<dbReference type="InterPro" id="IPR038718">
    <property type="entry name" value="SNF2-like_sf"/>
</dbReference>
<dbReference type="PANTHER" id="PTHR45629:SF7">
    <property type="entry name" value="DNA EXCISION REPAIR PROTEIN ERCC-6-RELATED"/>
    <property type="match status" value="1"/>
</dbReference>
<reference evidence="12 13" key="1">
    <citation type="journal article" date="2018" name="Gigascience">
        <title>Genomes of trombidid mites reveal novel predicted allergens and laterally-transferred genes associated with secondary metabolism.</title>
        <authorList>
            <person name="Dong X."/>
            <person name="Chaisiri K."/>
            <person name="Xia D."/>
            <person name="Armstrong S.D."/>
            <person name="Fang Y."/>
            <person name="Donnelly M.J."/>
            <person name="Kadowaki T."/>
            <person name="McGarry J.W."/>
            <person name="Darby A.C."/>
            <person name="Makepeace B.L."/>
        </authorList>
    </citation>
    <scope>NUCLEOTIDE SEQUENCE [LARGE SCALE GENOMIC DNA]</scope>
    <source>
        <strain evidence="12">UoL-UT</strain>
    </source>
</reference>
<gene>
    <name evidence="12" type="ORF">B4U80_06467</name>
</gene>
<dbReference type="GO" id="GO:0005524">
    <property type="term" value="F:ATP binding"/>
    <property type="evidence" value="ECO:0007669"/>
    <property type="project" value="InterPro"/>
</dbReference>
<dbReference type="PROSITE" id="PS51194">
    <property type="entry name" value="HELICASE_CTER"/>
    <property type="match status" value="1"/>
</dbReference>
<dbReference type="PROSITE" id="PS51192">
    <property type="entry name" value="HELICASE_ATP_BIND_1"/>
    <property type="match status" value="1"/>
</dbReference>
<evidence type="ECO:0000256" key="7">
    <source>
        <dbReference type="ARBA" id="ARBA00024776"/>
    </source>
</evidence>
<dbReference type="FunFam" id="3.40.50.10810:FF:000094">
    <property type="entry name" value="DNA excision repair protein ERCC-6"/>
    <property type="match status" value="1"/>
</dbReference>
<dbReference type="SMART" id="SM00490">
    <property type="entry name" value="HELICc"/>
    <property type="match status" value="1"/>
</dbReference>
<evidence type="ECO:0000259" key="11">
    <source>
        <dbReference type="PROSITE" id="PS51194"/>
    </source>
</evidence>
<dbReference type="OrthoDB" id="413460at2759"/>